<keyword evidence="3" id="KW-1185">Reference proteome</keyword>
<dbReference type="RefSeq" id="WP_076548555.1">
    <property type="nucleotide sequence ID" value="NZ_FTMA01000003.1"/>
</dbReference>
<dbReference type="InterPro" id="IPR038732">
    <property type="entry name" value="HpyO/CreE_NAD-binding"/>
</dbReference>
<dbReference type="AlphaFoldDB" id="A0A1N6VKW4"/>
<feature type="domain" description="FAD-dependent urate hydroxylase HpyO/Asp monooxygenase CreE-like FAD/NAD(P)-binding" evidence="1">
    <location>
        <begin position="6"/>
        <end position="187"/>
    </location>
</feature>
<evidence type="ECO:0000313" key="3">
    <source>
        <dbReference type="Proteomes" id="UP000186953"/>
    </source>
</evidence>
<dbReference type="SUPFAM" id="SSF51905">
    <property type="entry name" value="FAD/NAD(P)-binding domain"/>
    <property type="match status" value="1"/>
</dbReference>
<reference evidence="3" key="1">
    <citation type="submission" date="2017-01" db="EMBL/GenBank/DDBJ databases">
        <authorList>
            <person name="Varghese N."/>
            <person name="Submissions S."/>
        </authorList>
    </citation>
    <scope>NUCLEOTIDE SEQUENCE [LARGE SCALE GENOMIC DNA]</scope>
    <source>
        <strain evidence="3">DSM 15366</strain>
    </source>
</reference>
<sequence length="513" mass="58117">MSIKIAFIGAGIATSYTLIPFLDNFEKEKNGTTIELTIIDKSTDFFKGMPYGDRSGKSVLLIQDLKNFITEPHRTHFKNWLDHNINELTKQFIESGGDYAAKWVEINKPRYSEGHWDDLYIPRFFFGKYIKQEVASRIKRLSNINRLHVTYIQKEVLSVSKKRTDFKITLEDDSEIISEKVILAIGSLPYKKLHKPNLEDNHASLYIKEPYGLGMEQNMEKIASFLHARKELGLPTKIAVLGANASGLEMIYKICDKFPLTEYDTTFKTLSSHGIMPDGFFDEEKAKKFKAVHLQALENEPLLMANQIAEAAHKDIDEAEKLNIGAATTVRIISKGFGSLLPKLSHDELLNFACFHGNQIGRRQRCAGQHYLSVVDELSSLKRFNHIKGRFKDLTNDENGLSLLYTGKNLTETEDFSESFNIVINCLGSVDLSSEDLSPFLKNLISDGLCEPNPSKIGFKIDENMQASENLYLAGPLLAGNQINDKIFWHLEHCARIIWSSSVLSQKILKNIN</sequence>
<dbReference type="OrthoDB" id="9785911at2"/>
<evidence type="ECO:0000313" key="2">
    <source>
        <dbReference type="EMBL" id="SIQ78445.1"/>
    </source>
</evidence>
<dbReference type="Pfam" id="PF13454">
    <property type="entry name" value="NAD_binding_9"/>
    <property type="match status" value="1"/>
</dbReference>
<dbReference type="EMBL" id="FTMA01000003">
    <property type="protein sequence ID" value="SIQ78445.1"/>
    <property type="molecule type" value="Genomic_DNA"/>
</dbReference>
<proteinExistence type="predicted"/>
<organism evidence="2 3">
    <name type="scientific">Maribacter ulvicola</name>
    <dbReference type="NCBI Taxonomy" id="228959"/>
    <lineage>
        <taxon>Bacteria</taxon>
        <taxon>Pseudomonadati</taxon>
        <taxon>Bacteroidota</taxon>
        <taxon>Flavobacteriia</taxon>
        <taxon>Flavobacteriales</taxon>
        <taxon>Flavobacteriaceae</taxon>
        <taxon>Maribacter</taxon>
    </lineage>
</organism>
<dbReference type="InterPro" id="IPR036188">
    <property type="entry name" value="FAD/NAD-bd_sf"/>
</dbReference>
<evidence type="ECO:0000259" key="1">
    <source>
        <dbReference type="Pfam" id="PF13454"/>
    </source>
</evidence>
<dbReference type="PANTHER" id="PTHR40254">
    <property type="entry name" value="BLR0577 PROTEIN"/>
    <property type="match status" value="1"/>
</dbReference>
<dbReference type="InterPro" id="IPR052189">
    <property type="entry name" value="L-asp_N-monooxygenase_NS-form"/>
</dbReference>
<dbReference type="PANTHER" id="PTHR40254:SF1">
    <property type="entry name" value="BLR0577 PROTEIN"/>
    <property type="match status" value="1"/>
</dbReference>
<dbReference type="STRING" id="228959.SAMN05421797_103166"/>
<accession>A0A1N6VKW4</accession>
<gene>
    <name evidence="2" type="ORF">SAMN05421797_103166</name>
</gene>
<dbReference type="Proteomes" id="UP000186953">
    <property type="component" value="Unassembled WGS sequence"/>
</dbReference>
<protein>
    <submittedName>
        <fullName evidence="2">Uncharacterized NAD(P)/FAD-binding protein YdhS</fullName>
    </submittedName>
</protein>
<name>A0A1N6VKW4_9FLAO</name>